<evidence type="ECO:0000313" key="2">
    <source>
        <dbReference type="EMBL" id="WLQ65898.1"/>
    </source>
</evidence>
<proteinExistence type="predicted"/>
<dbReference type="CDD" id="cd00093">
    <property type="entry name" value="HTH_XRE"/>
    <property type="match status" value="1"/>
</dbReference>
<dbReference type="PROSITE" id="PS50943">
    <property type="entry name" value="HTH_CROC1"/>
    <property type="match status" value="1"/>
</dbReference>
<name>A0ABY9JDP6_9ACTN</name>
<accession>A0ABY9JDP6</accession>
<dbReference type="Gene3D" id="1.10.260.40">
    <property type="entry name" value="lambda repressor-like DNA-binding domains"/>
    <property type="match status" value="1"/>
</dbReference>
<organism evidence="2 3">
    <name type="scientific">Streptomyces glycanivorans</name>
    <dbReference type="NCBI Taxonomy" id="3033808"/>
    <lineage>
        <taxon>Bacteria</taxon>
        <taxon>Bacillati</taxon>
        <taxon>Actinomycetota</taxon>
        <taxon>Actinomycetes</taxon>
        <taxon>Kitasatosporales</taxon>
        <taxon>Streptomycetaceae</taxon>
        <taxon>Streptomyces</taxon>
    </lineage>
</organism>
<dbReference type="InterPro" id="IPR001387">
    <property type="entry name" value="Cro/C1-type_HTH"/>
</dbReference>
<dbReference type="RefSeq" id="WP_147963861.1">
    <property type="nucleotide sequence ID" value="NZ_CP120983.1"/>
</dbReference>
<dbReference type="InterPro" id="IPR010982">
    <property type="entry name" value="Lambda_DNA-bd_dom_sf"/>
</dbReference>
<gene>
    <name evidence="2" type="ORF">P8A20_20925</name>
</gene>
<dbReference type="SUPFAM" id="SSF47413">
    <property type="entry name" value="lambda repressor-like DNA-binding domains"/>
    <property type="match status" value="1"/>
</dbReference>
<evidence type="ECO:0000259" key="1">
    <source>
        <dbReference type="PROSITE" id="PS50943"/>
    </source>
</evidence>
<dbReference type="SMART" id="SM00530">
    <property type="entry name" value="HTH_XRE"/>
    <property type="match status" value="1"/>
</dbReference>
<sequence>MDGAVTVTGTAESPVDPGAGFLRSFGRQVKLLREAAGLTQAELGTSVGYGEAHIASVEQGRRIPKPEMVEAMDRAVGGRGVLVAMKGEVERARYPSFFRQYVRLEAEAAQLHAYDSHVVKGLLQTEEYARAVFEMWRPLLDADTVEQRVAARMERQRLFSRRPAPLLSFVIEETVLRRPLGGRIVLRAQLEQLLLHGHERNIEIQVMPTEREEHAGLAGAFTLLHIGDRRRMAYMEVQNESALHSDPKKVGAFESTYGVLRAQALTPRESLTFIKKLLGEQ</sequence>
<protein>
    <submittedName>
        <fullName evidence="2">Helix-turn-helix transcriptional regulator</fullName>
    </submittedName>
</protein>
<dbReference type="Proteomes" id="UP001224433">
    <property type="component" value="Chromosome"/>
</dbReference>
<dbReference type="EMBL" id="CP120983">
    <property type="protein sequence ID" value="WLQ65898.1"/>
    <property type="molecule type" value="Genomic_DNA"/>
</dbReference>
<reference evidence="2 3" key="1">
    <citation type="submission" date="2023-03" db="EMBL/GenBank/DDBJ databases">
        <title>Isolation and description of six Streptomyces strains from soil environments, able to metabolize different microbial glucans.</title>
        <authorList>
            <person name="Widen T."/>
            <person name="Larsbrink J."/>
        </authorList>
    </citation>
    <scope>NUCLEOTIDE SEQUENCE [LARGE SCALE GENOMIC DNA]</scope>
    <source>
        <strain evidence="2 3">Alt3</strain>
    </source>
</reference>
<evidence type="ECO:0000313" key="3">
    <source>
        <dbReference type="Proteomes" id="UP001224433"/>
    </source>
</evidence>
<dbReference type="InterPro" id="IPR043917">
    <property type="entry name" value="DUF5753"/>
</dbReference>
<keyword evidence="3" id="KW-1185">Reference proteome</keyword>
<dbReference type="Pfam" id="PF13560">
    <property type="entry name" value="HTH_31"/>
    <property type="match status" value="1"/>
</dbReference>
<dbReference type="Pfam" id="PF19054">
    <property type="entry name" value="DUF5753"/>
    <property type="match status" value="1"/>
</dbReference>
<feature type="domain" description="HTH cro/C1-type" evidence="1">
    <location>
        <begin position="29"/>
        <end position="72"/>
    </location>
</feature>